<sequence length="290" mass="31734">MTDHVLPSDVDRLGKLRGTAPSCPLITQRNDPMDVSPLALRVATYNLKGGTSARDRTRELCDLASLAALAPHVIGLQECKWWNHDHRRHLGVAERMLNKRGILLESNSDGCHLALLVDPTVVEIVDLRHRTHGFHHGVLCVQARVHGHPLDLAVVHLAPSSPLRRELEAELFKLCVPIDHPIIAMGDWNAAPSEEAGVKVPNGVDPAHARRKLDTRAAKALEEAGLIDVGAHLGDHSPTVGHTGDHELAYRCDRILSTLPTTTFTGHQVHDFGSSDHRPVEACFDLAKAR</sequence>
<accession>A0ABN3KG20</accession>
<reference evidence="2 3" key="1">
    <citation type="journal article" date="2019" name="Int. J. Syst. Evol. Microbiol.">
        <title>The Global Catalogue of Microorganisms (GCM) 10K type strain sequencing project: providing services to taxonomists for standard genome sequencing and annotation.</title>
        <authorList>
            <consortium name="The Broad Institute Genomics Platform"/>
            <consortium name="The Broad Institute Genome Sequencing Center for Infectious Disease"/>
            <person name="Wu L."/>
            <person name="Ma J."/>
        </authorList>
    </citation>
    <scope>NUCLEOTIDE SEQUENCE [LARGE SCALE GENOMIC DNA]</scope>
    <source>
        <strain evidence="2 3">JCM 3325</strain>
    </source>
</reference>
<dbReference type="InterPro" id="IPR036691">
    <property type="entry name" value="Endo/exonu/phosph_ase_sf"/>
</dbReference>
<dbReference type="SUPFAM" id="SSF56219">
    <property type="entry name" value="DNase I-like"/>
    <property type="match status" value="1"/>
</dbReference>
<name>A0ABN3KG20_9ACTN</name>
<feature type="domain" description="Endonuclease/exonuclease/phosphatase" evidence="1">
    <location>
        <begin position="43"/>
        <end position="277"/>
    </location>
</feature>
<proteinExistence type="predicted"/>
<dbReference type="Gene3D" id="3.60.10.10">
    <property type="entry name" value="Endonuclease/exonuclease/phosphatase"/>
    <property type="match status" value="1"/>
</dbReference>
<dbReference type="Proteomes" id="UP001501231">
    <property type="component" value="Unassembled WGS sequence"/>
</dbReference>
<dbReference type="Pfam" id="PF03372">
    <property type="entry name" value="Exo_endo_phos"/>
    <property type="match status" value="1"/>
</dbReference>
<organism evidence="2 3">
    <name type="scientific">Actinomadura vinacea</name>
    <dbReference type="NCBI Taxonomy" id="115336"/>
    <lineage>
        <taxon>Bacteria</taxon>
        <taxon>Bacillati</taxon>
        <taxon>Actinomycetota</taxon>
        <taxon>Actinomycetes</taxon>
        <taxon>Streptosporangiales</taxon>
        <taxon>Thermomonosporaceae</taxon>
        <taxon>Actinomadura</taxon>
    </lineage>
</organism>
<evidence type="ECO:0000313" key="3">
    <source>
        <dbReference type="Proteomes" id="UP001501231"/>
    </source>
</evidence>
<comment type="caution">
    <text evidence="2">The sequence shown here is derived from an EMBL/GenBank/DDBJ whole genome shotgun (WGS) entry which is preliminary data.</text>
</comment>
<dbReference type="InterPro" id="IPR005135">
    <property type="entry name" value="Endo/exonuclease/phosphatase"/>
</dbReference>
<gene>
    <name evidence="2" type="ORF">GCM10010191_89020</name>
</gene>
<evidence type="ECO:0000259" key="1">
    <source>
        <dbReference type="Pfam" id="PF03372"/>
    </source>
</evidence>
<evidence type="ECO:0000313" key="2">
    <source>
        <dbReference type="EMBL" id="GAA2455914.1"/>
    </source>
</evidence>
<dbReference type="EMBL" id="BAAARW010000044">
    <property type="protein sequence ID" value="GAA2455914.1"/>
    <property type="molecule type" value="Genomic_DNA"/>
</dbReference>
<protein>
    <recommendedName>
        <fullName evidence="1">Endonuclease/exonuclease/phosphatase domain-containing protein</fullName>
    </recommendedName>
</protein>
<keyword evidence="3" id="KW-1185">Reference proteome</keyword>